<feature type="domain" description="RRM" evidence="5">
    <location>
        <begin position="915"/>
        <end position="992"/>
    </location>
</feature>
<sequence>MQSRIDRLEGLVLSLMGSNGTPNSSPRNRERSDSTDGELRSGQHHDDEEEDIGMRSIHEDDKCQESGRIEDEVEEVRGALGIMKMDQGRSYYRGETHWAAILSEISEVKNFFHEMKQTYEGKLADLKAKNASCRLERTGFPFSASRPPSKEELLSLVPRQELVDLLVDGFFRNYDPIFHVLHRPSFYKQYEDFWRDPTQVDIIWLGLLMSIMGISLRIYSRSGEEPPELAGRTVDMSYAFKLATEQCLIVGDYTKKLYIHTVQTMILLTAQQNQKDRSEDAWILLGSLVRIALSMGLHRDPKNFGTTISPSVGEIRKRLWTIIYFMDVLESIKIGLPYMVGVEECDASLPLNLHDDEICDHVTVLPPERNHGELTGVSYMIAKASLARTYSKIVTQASSLVPRPPYDQILRMDTELREQYEGIPAFLHMRSPEESKNDPAWLVIQRHSLSLLAHKALVTLHRPYAARAKSNPRYQNSRRKCVEAAVILLKHQSEIFLESQGTLRHARWFTDTLGCHDFLHAAMILCLDLSTTCKEAKDEAAKKGRHMDYETWKGERQEQFGVLENTKVIFEDQKENSMDCLKAHGVLCVLLGKLEGDSTGYFGSSPDTVFGRTAPVPVAPTMQLAATEQKSSSEPLHVPSFSATNTSATQGLITSLSTSSENIGSPNDPMKSDKSAALALEMMGNRIPSLITFETAPTPEGTNVLMVDAASSSYGSPGGNGAFGGNPALWAPSGMDMPTNLDWDDWDSFMQGISMDAGQSAWPVLPSLATSVPNFATPGNGGGGIGANADGGGVRNQQQSPGADVVSPGTIPYQPLGVDKKPIRFSLRRLALRATRQTSIASSVRPLSTVFKPSTFTISNSRPHNLSELRSFESLLQIRYNSSFEFSGSTPPKNDDQFTNPDHKSTDGGELPPTKVVYIGNIQFDATPETLGEEFKKFGNVLGAKIIYDSRGLSKGFGYVEFSEVEQAAEAIDKMHNEMFMGRRLIVQYVVKQASRVIASPESRTLFVGNLSFDVTDEDLNVLFKDVENCVDVRVAMDRATGEPRGFAHADFLDIESAVKAKAKLEEAEVYGRRLRVDFSGNRREGGSGGPGGFSRGGDRGDRRGGGGGGYQNRDGRGGYGDRRGGTGPSNRSLNRGQPEGSE</sequence>
<feature type="region of interest" description="Disordered" evidence="4">
    <location>
        <begin position="1"/>
        <end position="68"/>
    </location>
</feature>
<evidence type="ECO:0000256" key="4">
    <source>
        <dbReference type="SAM" id="MobiDB-lite"/>
    </source>
</evidence>
<dbReference type="InterPro" id="IPR012677">
    <property type="entry name" value="Nucleotide-bd_a/b_plait_sf"/>
</dbReference>
<dbReference type="InterPro" id="IPR007219">
    <property type="entry name" value="XnlR_reg_dom"/>
</dbReference>
<dbReference type="InterPro" id="IPR050613">
    <property type="entry name" value="Sec_Metabolite_Reg"/>
</dbReference>
<organism evidence="6 7">
    <name type="scientific">Discina gigas</name>
    <dbReference type="NCBI Taxonomy" id="1032678"/>
    <lineage>
        <taxon>Eukaryota</taxon>
        <taxon>Fungi</taxon>
        <taxon>Dikarya</taxon>
        <taxon>Ascomycota</taxon>
        <taxon>Pezizomycotina</taxon>
        <taxon>Pezizomycetes</taxon>
        <taxon>Pezizales</taxon>
        <taxon>Discinaceae</taxon>
        <taxon>Discina</taxon>
    </lineage>
</organism>
<evidence type="ECO:0000313" key="7">
    <source>
        <dbReference type="Proteomes" id="UP001447188"/>
    </source>
</evidence>
<keyword evidence="7" id="KW-1185">Reference proteome</keyword>
<dbReference type="Pfam" id="PF00076">
    <property type="entry name" value="RRM_1"/>
    <property type="match status" value="2"/>
</dbReference>
<comment type="caution">
    <text evidence="6">The sequence shown here is derived from an EMBL/GenBank/DDBJ whole genome shotgun (WGS) entry which is preliminary data.</text>
</comment>
<evidence type="ECO:0000313" key="6">
    <source>
        <dbReference type="EMBL" id="KAL0639238.1"/>
    </source>
</evidence>
<proteinExistence type="predicted"/>
<feature type="region of interest" description="Disordered" evidence="4">
    <location>
        <begin position="790"/>
        <end position="810"/>
    </location>
</feature>
<dbReference type="InterPro" id="IPR035979">
    <property type="entry name" value="RBD_domain_sf"/>
</dbReference>
<dbReference type="CDD" id="cd12148">
    <property type="entry name" value="fungal_TF_MHR"/>
    <property type="match status" value="1"/>
</dbReference>
<feature type="domain" description="RRM" evidence="5">
    <location>
        <begin position="1004"/>
        <end position="1082"/>
    </location>
</feature>
<dbReference type="PANTHER" id="PTHR31001">
    <property type="entry name" value="UNCHARACTERIZED TRANSCRIPTIONAL REGULATORY PROTEIN"/>
    <property type="match status" value="1"/>
</dbReference>
<dbReference type="Proteomes" id="UP001447188">
    <property type="component" value="Unassembled WGS sequence"/>
</dbReference>
<evidence type="ECO:0000256" key="1">
    <source>
        <dbReference type="ARBA" id="ARBA00004123"/>
    </source>
</evidence>
<evidence type="ECO:0000256" key="2">
    <source>
        <dbReference type="ARBA" id="ARBA00023242"/>
    </source>
</evidence>
<accession>A0ABR3GTH4</accession>
<feature type="compositionally biased region" description="Polar residues" evidence="4">
    <location>
        <begin position="16"/>
        <end position="26"/>
    </location>
</feature>
<feature type="compositionally biased region" description="Gly residues" evidence="4">
    <location>
        <begin position="1087"/>
        <end position="1096"/>
    </location>
</feature>
<reference evidence="6 7" key="1">
    <citation type="submission" date="2024-02" db="EMBL/GenBank/DDBJ databases">
        <title>Discinaceae phylogenomics.</title>
        <authorList>
            <person name="Dirks A.C."/>
            <person name="James T.Y."/>
        </authorList>
    </citation>
    <scope>NUCLEOTIDE SEQUENCE [LARGE SCALE GENOMIC DNA]</scope>
    <source>
        <strain evidence="6 7">ACD0624</strain>
    </source>
</reference>
<dbReference type="SMART" id="SM00906">
    <property type="entry name" value="Fungal_trans"/>
    <property type="match status" value="1"/>
</dbReference>
<protein>
    <recommendedName>
        <fullName evidence="5">RRM domain-containing protein</fullName>
    </recommendedName>
</protein>
<dbReference type="Gene3D" id="3.30.70.330">
    <property type="match status" value="2"/>
</dbReference>
<name>A0ABR3GTH4_9PEZI</name>
<feature type="compositionally biased region" description="Basic and acidic residues" evidence="4">
    <location>
        <begin position="893"/>
        <end position="907"/>
    </location>
</feature>
<gene>
    <name evidence="6" type="ORF">Q9L58_001699</name>
</gene>
<keyword evidence="2" id="KW-0539">Nucleus</keyword>
<dbReference type="Pfam" id="PF04082">
    <property type="entry name" value="Fungal_trans"/>
    <property type="match status" value="1"/>
</dbReference>
<dbReference type="SMART" id="SM00360">
    <property type="entry name" value="RRM"/>
    <property type="match status" value="2"/>
</dbReference>
<dbReference type="InterPro" id="IPR000504">
    <property type="entry name" value="RRM_dom"/>
</dbReference>
<dbReference type="PROSITE" id="PS50102">
    <property type="entry name" value="RRM"/>
    <property type="match status" value="2"/>
</dbReference>
<dbReference type="PANTHER" id="PTHR31001:SF49">
    <property type="entry name" value="ZN(II)2CYS6 TRANSCRIPTION FACTOR (EUROFUNG)"/>
    <property type="match status" value="1"/>
</dbReference>
<evidence type="ECO:0000259" key="5">
    <source>
        <dbReference type="PROSITE" id="PS50102"/>
    </source>
</evidence>
<evidence type="ECO:0000256" key="3">
    <source>
        <dbReference type="PROSITE-ProRule" id="PRU00176"/>
    </source>
</evidence>
<feature type="region of interest" description="Disordered" evidence="4">
    <location>
        <begin position="886"/>
        <end position="912"/>
    </location>
</feature>
<feature type="compositionally biased region" description="Basic and acidic residues" evidence="4">
    <location>
        <begin position="1114"/>
        <end position="1125"/>
    </location>
</feature>
<comment type="subcellular location">
    <subcellularLocation>
        <location evidence="1">Nucleus</location>
    </subcellularLocation>
</comment>
<feature type="region of interest" description="Disordered" evidence="4">
    <location>
        <begin position="1080"/>
        <end position="1143"/>
    </location>
</feature>
<dbReference type="EMBL" id="JBBBZM010000013">
    <property type="protein sequence ID" value="KAL0639238.1"/>
    <property type="molecule type" value="Genomic_DNA"/>
</dbReference>
<dbReference type="CDD" id="cd00590">
    <property type="entry name" value="RRM_SF"/>
    <property type="match status" value="1"/>
</dbReference>
<feature type="compositionally biased region" description="Basic and acidic residues" evidence="4">
    <location>
        <begin position="27"/>
        <end position="68"/>
    </location>
</feature>
<keyword evidence="3" id="KW-0694">RNA-binding</keyword>
<dbReference type="SUPFAM" id="SSF54928">
    <property type="entry name" value="RNA-binding domain, RBD"/>
    <property type="match status" value="2"/>
</dbReference>